<dbReference type="EMBL" id="ML977312">
    <property type="protein sequence ID" value="KAF2121674.1"/>
    <property type="molecule type" value="Genomic_DNA"/>
</dbReference>
<evidence type="ECO:0000313" key="5">
    <source>
        <dbReference type="Proteomes" id="UP000799770"/>
    </source>
</evidence>
<dbReference type="SMART" id="SM00066">
    <property type="entry name" value="GAL4"/>
    <property type="match status" value="1"/>
</dbReference>
<feature type="region of interest" description="Disordered" evidence="2">
    <location>
        <begin position="214"/>
        <end position="260"/>
    </location>
</feature>
<feature type="compositionally biased region" description="Polar residues" evidence="2">
    <location>
        <begin position="113"/>
        <end position="123"/>
    </location>
</feature>
<feature type="compositionally biased region" description="Basic and acidic residues" evidence="2">
    <location>
        <begin position="227"/>
        <end position="246"/>
    </location>
</feature>
<keyword evidence="5" id="KW-1185">Reference proteome</keyword>
<dbReference type="AlphaFoldDB" id="A0A6A5ZRS1"/>
<proteinExistence type="predicted"/>
<dbReference type="CDD" id="cd00067">
    <property type="entry name" value="GAL4"/>
    <property type="match status" value="1"/>
</dbReference>
<sequence length="531" mass="56953">MAGATSIRQSCDRCRGQKLRCERDEDGDTGACTRCIRQGSQCVYSYSLPKGRPNQYRLAGAADQNSFTNGTNPASKRRANTPISSEPHRPASAPRVNDTTATGPFPTFEAPNIRTQSRPRTNGRTGGLDDAALVEALTTYSKNMPLAAPTLPWLGHWGWSDLQLEEDGNEQPEDFNGLVGSGFQLQNTALDPLLDQQALPSQWATTGMKEMRGQLGTEPVSSQRVKPAQEQRHSVESDALEGRRDQNGTNDDSMSAMDTKGPGAAIAQLTQLSMRLHPLHNLSHALPDTAGSPLSSSADGQATWQSRQSLVADKALFGLIMTRLVQGWCDGSFSPPNLESVESLSLSSILQEALTASYYLLDIIERLQQNPKMTSGTSNSPLTPIPTPNGSDSGASSFKAGGQPSNTVVRHLVMACHGMLLSIYTAVFGVLQRDADFLSSMSHVAGRKASGVKAIEETRPLGDLHLVMLVQLCGYVIGRQQRAVASCISPQGPNAGADGFVAEPSAASAPNDLEAEMQQVLARLRQTLRVE</sequence>
<protein>
    <recommendedName>
        <fullName evidence="3">Zn(2)-C6 fungal-type domain-containing protein</fullName>
    </recommendedName>
</protein>
<dbReference type="PANTHER" id="PTHR31668">
    <property type="entry name" value="GLUCOSE TRANSPORT TRANSCRIPTION REGULATOR RGT1-RELATED-RELATED"/>
    <property type="match status" value="1"/>
</dbReference>
<dbReference type="InterPro" id="IPR050797">
    <property type="entry name" value="Carb_Metab_Trans_Reg"/>
</dbReference>
<feature type="compositionally biased region" description="Polar residues" evidence="2">
    <location>
        <begin position="372"/>
        <end position="396"/>
    </location>
</feature>
<dbReference type="SUPFAM" id="SSF57701">
    <property type="entry name" value="Zn2/Cys6 DNA-binding domain"/>
    <property type="match status" value="1"/>
</dbReference>
<feature type="domain" description="Zn(2)-C6 fungal-type" evidence="3">
    <location>
        <begin position="10"/>
        <end position="44"/>
    </location>
</feature>
<dbReference type="GO" id="GO:0000981">
    <property type="term" value="F:DNA-binding transcription factor activity, RNA polymerase II-specific"/>
    <property type="evidence" value="ECO:0007669"/>
    <property type="project" value="InterPro"/>
</dbReference>
<dbReference type="PROSITE" id="PS50048">
    <property type="entry name" value="ZN2_CY6_FUNGAL_2"/>
    <property type="match status" value="1"/>
</dbReference>
<evidence type="ECO:0000259" key="3">
    <source>
        <dbReference type="PROSITE" id="PS50048"/>
    </source>
</evidence>
<feature type="compositionally biased region" description="Polar residues" evidence="2">
    <location>
        <begin position="63"/>
        <end position="74"/>
    </location>
</feature>
<dbReference type="Proteomes" id="UP000799770">
    <property type="component" value="Unassembled WGS sequence"/>
</dbReference>
<evidence type="ECO:0000313" key="4">
    <source>
        <dbReference type="EMBL" id="KAF2121674.1"/>
    </source>
</evidence>
<organism evidence="4 5">
    <name type="scientific">Lophiotrema nucula</name>
    <dbReference type="NCBI Taxonomy" id="690887"/>
    <lineage>
        <taxon>Eukaryota</taxon>
        <taxon>Fungi</taxon>
        <taxon>Dikarya</taxon>
        <taxon>Ascomycota</taxon>
        <taxon>Pezizomycotina</taxon>
        <taxon>Dothideomycetes</taxon>
        <taxon>Pleosporomycetidae</taxon>
        <taxon>Pleosporales</taxon>
        <taxon>Lophiotremataceae</taxon>
        <taxon>Lophiotrema</taxon>
    </lineage>
</organism>
<evidence type="ECO:0000256" key="2">
    <source>
        <dbReference type="SAM" id="MobiDB-lite"/>
    </source>
</evidence>
<gene>
    <name evidence="4" type="ORF">BDV96DRAFT_564716</name>
</gene>
<dbReference type="InterPro" id="IPR036864">
    <property type="entry name" value="Zn2-C6_fun-type_DNA-bd_sf"/>
</dbReference>
<dbReference type="GO" id="GO:0008270">
    <property type="term" value="F:zinc ion binding"/>
    <property type="evidence" value="ECO:0007669"/>
    <property type="project" value="InterPro"/>
</dbReference>
<dbReference type="OrthoDB" id="3946756at2759"/>
<accession>A0A6A5ZRS1</accession>
<feature type="region of interest" description="Disordered" evidence="2">
    <location>
        <begin position="372"/>
        <end position="400"/>
    </location>
</feature>
<dbReference type="Gene3D" id="4.10.240.10">
    <property type="entry name" value="Zn(2)-C6 fungal-type DNA-binding domain"/>
    <property type="match status" value="1"/>
</dbReference>
<reference evidence="4" key="1">
    <citation type="journal article" date="2020" name="Stud. Mycol.">
        <title>101 Dothideomycetes genomes: a test case for predicting lifestyles and emergence of pathogens.</title>
        <authorList>
            <person name="Haridas S."/>
            <person name="Albert R."/>
            <person name="Binder M."/>
            <person name="Bloem J."/>
            <person name="Labutti K."/>
            <person name="Salamov A."/>
            <person name="Andreopoulos B."/>
            <person name="Baker S."/>
            <person name="Barry K."/>
            <person name="Bills G."/>
            <person name="Bluhm B."/>
            <person name="Cannon C."/>
            <person name="Castanera R."/>
            <person name="Culley D."/>
            <person name="Daum C."/>
            <person name="Ezra D."/>
            <person name="Gonzalez J."/>
            <person name="Henrissat B."/>
            <person name="Kuo A."/>
            <person name="Liang C."/>
            <person name="Lipzen A."/>
            <person name="Lutzoni F."/>
            <person name="Magnuson J."/>
            <person name="Mondo S."/>
            <person name="Nolan M."/>
            <person name="Ohm R."/>
            <person name="Pangilinan J."/>
            <person name="Park H.-J."/>
            <person name="Ramirez L."/>
            <person name="Alfaro M."/>
            <person name="Sun H."/>
            <person name="Tritt A."/>
            <person name="Yoshinaga Y."/>
            <person name="Zwiers L.-H."/>
            <person name="Turgeon B."/>
            <person name="Goodwin S."/>
            <person name="Spatafora J."/>
            <person name="Crous P."/>
            <person name="Grigoriev I."/>
        </authorList>
    </citation>
    <scope>NUCLEOTIDE SEQUENCE</scope>
    <source>
        <strain evidence="4">CBS 627.86</strain>
    </source>
</reference>
<keyword evidence="1" id="KW-0539">Nucleus</keyword>
<dbReference type="Pfam" id="PF00172">
    <property type="entry name" value="Zn_clus"/>
    <property type="match status" value="1"/>
</dbReference>
<dbReference type="PROSITE" id="PS00463">
    <property type="entry name" value="ZN2_CY6_FUNGAL_1"/>
    <property type="match status" value="1"/>
</dbReference>
<evidence type="ECO:0000256" key="1">
    <source>
        <dbReference type="ARBA" id="ARBA00023242"/>
    </source>
</evidence>
<dbReference type="InterPro" id="IPR001138">
    <property type="entry name" value="Zn2Cys6_DnaBD"/>
</dbReference>
<feature type="region of interest" description="Disordered" evidence="2">
    <location>
        <begin position="60"/>
        <end position="127"/>
    </location>
</feature>
<name>A0A6A5ZRS1_9PLEO</name>